<dbReference type="Gene3D" id="1.10.287.1260">
    <property type="match status" value="1"/>
</dbReference>
<dbReference type="InterPro" id="IPR023408">
    <property type="entry name" value="MscS_beta-dom_sf"/>
</dbReference>
<evidence type="ECO:0000259" key="9">
    <source>
        <dbReference type="Pfam" id="PF21082"/>
    </source>
</evidence>
<evidence type="ECO:0000256" key="4">
    <source>
        <dbReference type="ARBA" id="ARBA00022692"/>
    </source>
</evidence>
<sequence length="294" mass="32648">MPVNTEEIAETTEETVENVNMFLQFIEDHIPDMIGFGFKILFAVILIIAGKYIIKAVRRFAARAFARSNADTGVSQFTDSIIKYGLYTVLVILVITSFGVNLSSITAILAAAGVAVSLALQGVISNFAGGVLILTLKPFVVGDYIVEDNNKNEGTVKEIQLFHTKLTTVDNKTIVIPNGMLTNNSLTNVTAKDERQLDLRIDISYESDLRKAKKILEDMLQNTPGILKDMEMSVFVDSLGTSSVVLGIRAWTRMEEYWGIRWKLLEDIKLTFDEEGINIPYTQITVHSAGKDQM</sequence>
<feature type="transmembrane region" description="Helical" evidence="7">
    <location>
        <begin position="33"/>
        <end position="54"/>
    </location>
</feature>
<evidence type="ECO:0000256" key="7">
    <source>
        <dbReference type="SAM" id="Phobius"/>
    </source>
</evidence>
<dbReference type="SUPFAM" id="SSF82689">
    <property type="entry name" value="Mechanosensitive channel protein MscS (YggB), C-terminal domain"/>
    <property type="match status" value="1"/>
</dbReference>
<evidence type="ECO:0000256" key="3">
    <source>
        <dbReference type="ARBA" id="ARBA00022475"/>
    </source>
</evidence>
<keyword evidence="3" id="KW-1003">Cell membrane</keyword>
<protein>
    <submittedName>
        <fullName evidence="11">Mechanosensitive ion channel</fullName>
    </submittedName>
</protein>
<comment type="subcellular location">
    <subcellularLocation>
        <location evidence="1">Cell membrane</location>
        <topology evidence="1">Multi-pass membrane protein</topology>
    </subcellularLocation>
</comment>
<dbReference type="Gene3D" id="3.30.70.100">
    <property type="match status" value="1"/>
</dbReference>
<dbReference type="InterPro" id="IPR011066">
    <property type="entry name" value="MscS_channel_C_sf"/>
</dbReference>
<dbReference type="Gene3D" id="2.30.30.60">
    <property type="match status" value="1"/>
</dbReference>
<gene>
    <name evidence="11" type="ORF">INF30_00845</name>
</gene>
<proteinExistence type="inferred from homology"/>
<dbReference type="InterPro" id="IPR010920">
    <property type="entry name" value="LSM_dom_sf"/>
</dbReference>
<dbReference type="InterPro" id="IPR045275">
    <property type="entry name" value="MscS_archaea/bacteria_type"/>
</dbReference>
<evidence type="ECO:0000259" key="8">
    <source>
        <dbReference type="Pfam" id="PF00924"/>
    </source>
</evidence>
<dbReference type="Pfam" id="PF00924">
    <property type="entry name" value="MS_channel_2nd"/>
    <property type="match status" value="1"/>
</dbReference>
<keyword evidence="6 7" id="KW-0472">Membrane</keyword>
<dbReference type="SUPFAM" id="SSF82861">
    <property type="entry name" value="Mechanosensitive channel protein MscS (YggB), transmembrane region"/>
    <property type="match status" value="1"/>
</dbReference>
<dbReference type="RefSeq" id="WP_076777574.1">
    <property type="nucleotide sequence ID" value="NZ_JADCKL010000001.1"/>
</dbReference>
<dbReference type="SUPFAM" id="SSF50182">
    <property type="entry name" value="Sm-like ribonucleoproteins"/>
    <property type="match status" value="1"/>
</dbReference>
<evidence type="ECO:0000313" key="12">
    <source>
        <dbReference type="Proteomes" id="UP000758652"/>
    </source>
</evidence>
<feature type="transmembrane region" description="Helical" evidence="7">
    <location>
        <begin position="108"/>
        <end position="134"/>
    </location>
</feature>
<dbReference type="InterPro" id="IPR006686">
    <property type="entry name" value="MscS_channel_CS"/>
</dbReference>
<feature type="domain" description="Mechanosensitive ion channel MscS" evidence="8">
    <location>
        <begin position="123"/>
        <end position="190"/>
    </location>
</feature>
<dbReference type="PROSITE" id="PS01246">
    <property type="entry name" value="UPF0003"/>
    <property type="match status" value="1"/>
</dbReference>
<feature type="domain" description="Mechanosensitive ion channel transmembrane helices 2/3" evidence="10">
    <location>
        <begin position="81"/>
        <end position="121"/>
    </location>
</feature>
<comment type="caution">
    <text evidence="11">The sequence shown here is derived from an EMBL/GenBank/DDBJ whole genome shotgun (WGS) entry which is preliminary data.</text>
</comment>
<dbReference type="Proteomes" id="UP000758652">
    <property type="component" value="Unassembled WGS sequence"/>
</dbReference>
<keyword evidence="4 7" id="KW-0812">Transmembrane</keyword>
<reference evidence="11 12" key="1">
    <citation type="submission" date="2020-10" db="EMBL/GenBank/DDBJ databases">
        <title>ChiBAC.</title>
        <authorList>
            <person name="Zenner C."/>
            <person name="Hitch T.C.A."/>
            <person name="Clavel T."/>
        </authorList>
    </citation>
    <scope>NUCLEOTIDE SEQUENCE [LARGE SCALE GENOMIC DNA]</scope>
    <source>
        <strain evidence="11 12">DSM 108991</strain>
    </source>
</reference>
<feature type="transmembrane region" description="Helical" evidence="7">
    <location>
        <begin position="84"/>
        <end position="102"/>
    </location>
</feature>
<dbReference type="InterPro" id="IPR049278">
    <property type="entry name" value="MS_channel_C"/>
</dbReference>
<evidence type="ECO:0000256" key="2">
    <source>
        <dbReference type="ARBA" id="ARBA00008017"/>
    </source>
</evidence>
<dbReference type="Pfam" id="PF21082">
    <property type="entry name" value="MS_channel_3rd"/>
    <property type="match status" value="1"/>
</dbReference>
<evidence type="ECO:0000256" key="6">
    <source>
        <dbReference type="ARBA" id="ARBA00023136"/>
    </source>
</evidence>
<dbReference type="Pfam" id="PF05552">
    <property type="entry name" value="MS_channel_1st_1"/>
    <property type="match status" value="1"/>
</dbReference>
<dbReference type="PANTHER" id="PTHR30221">
    <property type="entry name" value="SMALL-CONDUCTANCE MECHANOSENSITIVE CHANNEL"/>
    <property type="match status" value="1"/>
</dbReference>
<accession>A0ABR9RFW3</accession>
<dbReference type="PANTHER" id="PTHR30221:SF8">
    <property type="entry name" value="SMALL-CONDUCTANCE MECHANOSENSITIVE CHANNEL"/>
    <property type="match status" value="1"/>
</dbReference>
<comment type="similarity">
    <text evidence="2">Belongs to the MscS (TC 1.A.23) family.</text>
</comment>
<evidence type="ECO:0000256" key="1">
    <source>
        <dbReference type="ARBA" id="ARBA00004651"/>
    </source>
</evidence>
<evidence type="ECO:0000259" key="10">
    <source>
        <dbReference type="Pfam" id="PF21088"/>
    </source>
</evidence>
<dbReference type="InterPro" id="IPR006685">
    <property type="entry name" value="MscS_channel_2nd"/>
</dbReference>
<keyword evidence="12" id="KW-1185">Reference proteome</keyword>
<organism evidence="11 12">
    <name type="scientific">Claveliimonas monacensis</name>
    <dbReference type="NCBI Taxonomy" id="2779351"/>
    <lineage>
        <taxon>Bacteria</taxon>
        <taxon>Bacillati</taxon>
        <taxon>Bacillota</taxon>
        <taxon>Clostridia</taxon>
        <taxon>Lachnospirales</taxon>
        <taxon>Lachnospiraceae</taxon>
        <taxon>Claveliimonas</taxon>
    </lineage>
</organism>
<evidence type="ECO:0000256" key="5">
    <source>
        <dbReference type="ARBA" id="ARBA00022989"/>
    </source>
</evidence>
<name>A0ABR9RFW3_9FIRM</name>
<feature type="domain" description="Mechanosensitive ion channel MscS C-terminal" evidence="9">
    <location>
        <begin position="199"/>
        <end position="279"/>
    </location>
</feature>
<dbReference type="Pfam" id="PF21088">
    <property type="entry name" value="MS_channel_1st"/>
    <property type="match status" value="1"/>
</dbReference>
<evidence type="ECO:0000313" key="11">
    <source>
        <dbReference type="EMBL" id="MBE5061818.1"/>
    </source>
</evidence>
<dbReference type="InterPro" id="IPR011014">
    <property type="entry name" value="MscS_channel_TM-2"/>
</dbReference>
<dbReference type="InterPro" id="IPR049142">
    <property type="entry name" value="MS_channel_1st"/>
</dbReference>
<dbReference type="EMBL" id="JADCKL010000001">
    <property type="protein sequence ID" value="MBE5061818.1"/>
    <property type="molecule type" value="Genomic_DNA"/>
</dbReference>
<keyword evidence="5 7" id="KW-1133">Transmembrane helix</keyword>
<dbReference type="InterPro" id="IPR008910">
    <property type="entry name" value="MSC_TM_helix"/>
</dbReference>